<dbReference type="EMBL" id="ML004951">
    <property type="protein sequence ID" value="RKP21473.1"/>
    <property type="molecule type" value="Genomic_DNA"/>
</dbReference>
<dbReference type="Gene3D" id="3.30.420.10">
    <property type="entry name" value="Ribonuclease H-like superfamily/Ribonuclease H"/>
    <property type="match status" value="1"/>
</dbReference>
<evidence type="ECO:0000313" key="3">
    <source>
        <dbReference type="Proteomes" id="UP000030755"/>
    </source>
</evidence>
<gene>
    <name evidence="1" type="ORF">O9G_006169</name>
    <name evidence="2" type="ORF">ROZALSC1DRAFT_27115</name>
</gene>
<accession>A0A075AQL9</accession>
<evidence type="ECO:0000313" key="4">
    <source>
        <dbReference type="Proteomes" id="UP000281549"/>
    </source>
</evidence>
<dbReference type="SUPFAM" id="SSF53098">
    <property type="entry name" value="Ribonuclease H-like"/>
    <property type="match status" value="1"/>
</dbReference>
<dbReference type="Proteomes" id="UP000281549">
    <property type="component" value="Unassembled WGS sequence"/>
</dbReference>
<organism evidence="1 3">
    <name type="scientific">Rozella allomycis (strain CSF55)</name>
    <dbReference type="NCBI Taxonomy" id="988480"/>
    <lineage>
        <taxon>Eukaryota</taxon>
        <taxon>Fungi</taxon>
        <taxon>Fungi incertae sedis</taxon>
        <taxon>Cryptomycota</taxon>
        <taxon>Cryptomycota incertae sedis</taxon>
        <taxon>Rozella</taxon>
    </lineage>
</organism>
<dbReference type="InterPro" id="IPR012337">
    <property type="entry name" value="RNaseH-like_sf"/>
</dbReference>
<reference evidence="4" key="2">
    <citation type="journal article" date="2018" name="Nat. Microbiol.">
        <title>Leveraging single-cell genomics to expand the fungal tree of life.</title>
        <authorList>
            <person name="Ahrendt S.R."/>
            <person name="Quandt C.A."/>
            <person name="Ciobanu D."/>
            <person name="Clum A."/>
            <person name="Salamov A."/>
            <person name="Andreopoulos B."/>
            <person name="Cheng J.F."/>
            <person name="Woyke T."/>
            <person name="Pelin A."/>
            <person name="Henrissat B."/>
            <person name="Reynolds N.K."/>
            <person name="Benny G.L."/>
            <person name="Smith M.E."/>
            <person name="James T.Y."/>
            <person name="Grigoriev I.V."/>
        </authorList>
    </citation>
    <scope>NUCLEOTIDE SEQUENCE [LARGE SCALE GENOMIC DNA]</scope>
    <source>
        <strain evidence="4">CSF55</strain>
    </source>
</reference>
<dbReference type="InterPro" id="IPR036397">
    <property type="entry name" value="RNaseH_sf"/>
</dbReference>
<proteinExistence type="predicted"/>
<keyword evidence="3" id="KW-1185">Reference proteome</keyword>
<dbReference type="GO" id="GO:0003676">
    <property type="term" value="F:nucleic acid binding"/>
    <property type="evidence" value="ECO:0007669"/>
    <property type="project" value="InterPro"/>
</dbReference>
<dbReference type="OrthoDB" id="5552842at2759"/>
<sequence>MNVIDLVSSDDEDHDVPVVHRDRNLVSLYFSLQSATENLRNFRKLGIVLPRDLQNKVARMNYAAKYVCEYTALHRYVLSIDIGIKNLGFCLFDMANIQATTKVKMLHWGVKELATDINDRHILTKTALSIREIFQTVKTIVYQMPVSLIIEEQYINPRKLLSKVGIVNLQIMAQVIALAPWDDCRIVHSATTSAMIEDWFEINPIKRKRQNVKNRYKVKKAISVNLVDNQFEDSNLVDNMDEYKKVWDTSMKRDDMADCFIQGVVIILANNSLLDLRHDLLK</sequence>
<reference evidence="2" key="3">
    <citation type="submission" date="2018-08" db="EMBL/GenBank/DDBJ databases">
        <title>Leveraging single-cell genomics to expand the Fungal Tree of Life.</title>
        <authorList>
            <consortium name="DOE Joint Genome Institute"/>
            <person name="Ahrendt S.R."/>
            <person name="Quandt C.A."/>
            <person name="Ciobanu D."/>
            <person name="Clum A."/>
            <person name="Salamov A."/>
            <person name="Andreopoulos B."/>
            <person name="Cheng J.-F."/>
            <person name="Woyke T."/>
            <person name="Pelin A."/>
            <person name="Henrissat B."/>
            <person name="Reynolds N."/>
            <person name="Benny G.L."/>
            <person name="Smith M.E."/>
            <person name="James T.Y."/>
            <person name="Grigoriev I.V."/>
        </authorList>
    </citation>
    <scope>NUCLEOTIDE SEQUENCE</scope>
    <source>
        <strain evidence="2">CSF55</strain>
    </source>
</reference>
<dbReference type="Proteomes" id="UP000030755">
    <property type="component" value="Unassembled WGS sequence"/>
</dbReference>
<dbReference type="EMBL" id="KE561359">
    <property type="protein sequence ID" value="EPZ30887.1"/>
    <property type="molecule type" value="Genomic_DNA"/>
</dbReference>
<reference evidence="1 3" key="1">
    <citation type="journal article" date="2013" name="Curr. Biol.">
        <title>Shared signatures of parasitism and phylogenomics unite Cryptomycota and microsporidia.</title>
        <authorList>
            <person name="James T.Y."/>
            <person name="Pelin A."/>
            <person name="Bonen L."/>
            <person name="Ahrendt S."/>
            <person name="Sain D."/>
            <person name="Corradi N."/>
            <person name="Stajich J.E."/>
        </authorList>
    </citation>
    <scope>NUCLEOTIDE SEQUENCE [LARGE SCALE GENOMIC DNA]</scope>
    <source>
        <strain evidence="1">CSF55</strain>
        <strain evidence="1">CSF55</strain>
    </source>
</reference>
<dbReference type="AlphaFoldDB" id="A0A075AQL9"/>
<evidence type="ECO:0000313" key="1">
    <source>
        <dbReference type="EMBL" id="EPZ30887.1"/>
    </source>
</evidence>
<protein>
    <submittedName>
        <fullName evidence="1">Uncharacterized protein</fullName>
    </submittedName>
</protein>
<name>A0A075AQL9_ROZAC</name>
<dbReference type="HOGENOM" id="CLU_987494_0_0_1"/>
<evidence type="ECO:0000313" key="2">
    <source>
        <dbReference type="EMBL" id="RKP21473.1"/>
    </source>
</evidence>